<gene>
    <name evidence="14" type="ORF">M409DRAFT_37137</name>
</gene>
<reference evidence="14" key="1">
    <citation type="journal article" date="2020" name="Stud. Mycol.">
        <title>101 Dothideomycetes genomes: a test case for predicting lifestyles and emergence of pathogens.</title>
        <authorList>
            <person name="Haridas S."/>
            <person name="Albert R."/>
            <person name="Binder M."/>
            <person name="Bloem J."/>
            <person name="Labutti K."/>
            <person name="Salamov A."/>
            <person name="Andreopoulos B."/>
            <person name="Baker S."/>
            <person name="Barry K."/>
            <person name="Bills G."/>
            <person name="Bluhm B."/>
            <person name="Cannon C."/>
            <person name="Castanera R."/>
            <person name="Culley D."/>
            <person name="Daum C."/>
            <person name="Ezra D."/>
            <person name="Gonzalez J."/>
            <person name="Henrissat B."/>
            <person name="Kuo A."/>
            <person name="Liang C."/>
            <person name="Lipzen A."/>
            <person name="Lutzoni F."/>
            <person name="Magnuson J."/>
            <person name="Mondo S."/>
            <person name="Nolan M."/>
            <person name="Ohm R."/>
            <person name="Pangilinan J."/>
            <person name="Park H.-J."/>
            <person name="Ramirez L."/>
            <person name="Alfaro M."/>
            <person name="Sun H."/>
            <person name="Tritt A."/>
            <person name="Yoshinaga Y."/>
            <person name="Zwiers L.-H."/>
            <person name="Turgeon B."/>
            <person name="Goodwin S."/>
            <person name="Spatafora J."/>
            <person name="Crous P."/>
            <person name="Grigoriev I."/>
        </authorList>
    </citation>
    <scope>NUCLEOTIDE SEQUENCE</scope>
    <source>
        <strain evidence="14">ATCC 36951</strain>
    </source>
</reference>
<keyword evidence="5" id="KW-0256">Endoplasmic reticulum</keyword>
<evidence type="ECO:0000313" key="15">
    <source>
        <dbReference type="Proteomes" id="UP000799537"/>
    </source>
</evidence>
<evidence type="ECO:0000256" key="8">
    <source>
        <dbReference type="ARBA" id="ARBA00023011"/>
    </source>
</evidence>
<keyword evidence="3" id="KW-0444">Lipid biosynthesis</keyword>
<keyword evidence="15" id="KW-1185">Reference proteome</keyword>
<evidence type="ECO:0008006" key="16">
    <source>
        <dbReference type="Google" id="ProtNLM"/>
    </source>
</evidence>
<accession>A0A6A6CDQ3</accession>
<dbReference type="RefSeq" id="XP_033664931.1">
    <property type="nucleotide sequence ID" value="XM_033810679.1"/>
</dbReference>
<dbReference type="Pfam" id="PF03694">
    <property type="entry name" value="Erg28"/>
    <property type="match status" value="1"/>
</dbReference>
<evidence type="ECO:0000256" key="1">
    <source>
        <dbReference type="ARBA" id="ARBA00004477"/>
    </source>
</evidence>
<dbReference type="GO" id="GO:0016126">
    <property type="term" value="P:sterol biosynthetic process"/>
    <property type="evidence" value="ECO:0007669"/>
    <property type="project" value="UniProtKB-KW"/>
</dbReference>
<evidence type="ECO:0000256" key="3">
    <source>
        <dbReference type="ARBA" id="ARBA00022516"/>
    </source>
</evidence>
<dbReference type="GO" id="GO:0030674">
    <property type="term" value="F:protein-macromolecule adaptor activity"/>
    <property type="evidence" value="ECO:0007669"/>
    <property type="project" value="TreeGrafter"/>
</dbReference>
<proteinExistence type="inferred from homology"/>
<keyword evidence="7" id="KW-1133">Transmembrane helix</keyword>
<dbReference type="EMBL" id="ML993606">
    <property type="protein sequence ID" value="KAF2164042.1"/>
    <property type="molecule type" value="Genomic_DNA"/>
</dbReference>
<keyword evidence="4" id="KW-0812">Transmembrane</keyword>
<dbReference type="GO" id="GO:0005789">
    <property type="term" value="C:endoplasmic reticulum membrane"/>
    <property type="evidence" value="ECO:0007669"/>
    <property type="project" value="UniProtKB-SubCell"/>
</dbReference>
<evidence type="ECO:0000256" key="2">
    <source>
        <dbReference type="ARBA" id="ARBA00005377"/>
    </source>
</evidence>
<dbReference type="AlphaFoldDB" id="A0A6A6CDQ3"/>
<protein>
    <recommendedName>
        <fullName evidence="16">Ergosterol biosynthesis protein</fullName>
    </recommendedName>
</protein>
<evidence type="ECO:0000256" key="9">
    <source>
        <dbReference type="ARBA" id="ARBA00023098"/>
    </source>
</evidence>
<evidence type="ECO:0000313" key="14">
    <source>
        <dbReference type="EMBL" id="KAF2164042.1"/>
    </source>
</evidence>
<keyword evidence="11" id="KW-1207">Sterol metabolism</keyword>
<evidence type="ECO:0000256" key="5">
    <source>
        <dbReference type="ARBA" id="ARBA00022824"/>
    </source>
</evidence>
<evidence type="ECO:0000256" key="13">
    <source>
        <dbReference type="SAM" id="MobiDB-lite"/>
    </source>
</evidence>
<keyword evidence="6" id="KW-0752">Steroid biosynthesis</keyword>
<comment type="subcellular location">
    <subcellularLocation>
        <location evidence="1">Endoplasmic reticulum membrane</location>
        <topology evidence="1">Multi-pass membrane protein</topology>
    </subcellularLocation>
</comment>
<evidence type="ECO:0000256" key="12">
    <source>
        <dbReference type="ARBA" id="ARBA00023221"/>
    </source>
</evidence>
<evidence type="ECO:0000256" key="7">
    <source>
        <dbReference type="ARBA" id="ARBA00022989"/>
    </source>
</evidence>
<dbReference type="OrthoDB" id="6485510at2759"/>
<evidence type="ECO:0000256" key="6">
    <source>
        <dbReference type="ARBA" id="ARBA00022955"/>
    </source>
</evidence>
<dbReference type="GeneID" id="54563951"/>
<keyword evidence="8" id="KW-0756">Sterol biosynthesis</keyword>
<sequence>MSSLGAIGSYLPPSDGLLPKWLLFIAVVSIGNSVQAYVSLAGTREVYSGSSATTTQTTGSGDTKTSTTSPVNELSARTFGTWTALSSIVRLYTAYNIHDPLVYQLCLWTYGLAFAHFVSEWLVFGSAKWGRGLVSPLIVSTVTGVWMLSQWDSYVR</sequence>
<organism evidence="14 15">
    <name type="scientific">Zasmidium cellare ATCC 36951</name>
    <dbReference type="NCBI Taxonomy" id="1080233"/>
    <lineage>
        <taxon>Eukaryota</taxon>
        <taxon>Fungi</taxon>
        <taxon>Dikarya</taxon>
        <taxon>Ascomycota</taxon>
        <taxon>Pezizomycotina</taxon>
        <taxon>Dothideomycetes</taxon>
        <taxon>Dothideomycetidae</taxon>
        <taxon>Mycosphaerellales</taxon>
        <taxon>Mycosphaerellaceae</taxon>
        <taxon>Zasmidium</taxon>
    </lineage>
</organism>
<evidence type="ECO:0000256" key="11">
    <source>
        <dbReference type="ARBA" id="ARBA00023166"/>
    </source>
</evidence>
<keyword evidence="12" id="KW-0753">Steroid metabolism</keyword>
<dbReference type="PANTHER" id="PTHR15451">
    <property type="entry name" value="ERGOSTEROL BIOSYNTHETIC PROTEIN 28-RELATED"/>
    <property type="match status" value="1"/>
</dbReference>
<keyword evidence="9" id="KW-0443">Lipid metabolism</keyword>
<dbReference type="InterPro" id="IPR005352">
    <property type="entry name" value="Erg28"/>
</dbReference>
<comment type="similarity">
    <text evidence="2">Belongs to the ERG28 family.</text>
</comment>
<dbReference type="PANTHER" id="PTHR15451:SF19">
    <property type="entry name" value="ERGOSTEROL BIOSYNTHETIC PROTEIN 28 HOMOLOG"/>
    <property type="match status" value="1"/>
</dbReference>
<keyword evidence="10" id="KW-0472">Membrane</keyword>
<dbReference type="Proteomes" id="UP000799537">
    <property type="component" value="Unassembled WGS sequence"/>
</dbReference>
<name>A0A6A6CDQ3_ZASCE</name>
<evidence type="ECO:0000256" key="10">
    <source>
        <dbReference type="ARBA" id="ARBA00023136"/>
    </source>
</evidence>
<feature type="region of interest" description="Disordered" evidence="13">
    <location>
        <begin position="50"/>
        <end position="69"/>
    </location>
</feature>
<evidence type="ECO:0000256" key="4">
    <source>
        <dbReference type="ARBA" id="ARBA00022692"/>
    </source>
</evidence>